<dbReference type="InterPro" id="IPR057929">
    <property type="entry name" value="RamC_N"/>
</dbReference>
<dbReference type="GO" id="GO:0016301">
    <property type="term" value="F:kinase activity"/>
    <property type="evidence" value="ECO:0007669"/>
    <property type="project" value="UniProtKB-KW"/>
</dbReference>
<dbReference type="SMART" id="SM01260">
    <property type="entry name" value="LANC_like"/>
    <property type="match status" value="1"/>
</dbReference>
<keyword evidence="4" id="KW-0808">Transferase</keyword>
<dbReference type="SUPFAM" id="SSF56112">
    <property type="entry name" value="Protein kinase-like (PK-like)"/>
    <property type="match status" value="1"/>
</dbReference>
<dbReference type="PROSITE" id="PS50011">
    <property type="entry name" value="PROTEIN_KINASE_DOM"/>
    <property type="match status" value="1"/>
</dbReference>
<proteinExistence type="predicted"/>
<dbReference type="InterPro" id="IPR012341">
    <property type="entry name" value="6hp_glycosidase-like_sf"/>
</dbReference>
<dbReference type="Gene3D" id="1.10.510.10">
    <property type="entry name" value="Transferase(Phosphotransferase) domain 1"/>
    <property type="match status" value="1"/>
</dbReference>
<feature type="compositionally biased region" description="Gly residues" evidence="2">
    <location>
        <begin position="251"/>
        <end position="260"/>
    </location>
</feature>
<evidence type="ECO:0000256" key="2">
    <source>
        <dbReference type="SAM" id="MobiDB-lite"/>
    </source>
</evidence>
<feature type="region of interest" description="Disordered" evidence="2">
    <location>
        <begin position="434"/>
        <end position="474"/>
    </location>
</feature>
<dbReference type="SUPFAM" id="SSF158745">
    <property type="entry name" value="LanC-like"/>
    <property type="match status" value="1"/>
</dbReference>
<sequence length="1005" mass="110310">MRDERWVNRFLFAWNDSLFFDPLDVDYVPADDHFLAGLDERTQARFVRSGIWWSHRHDPELPAQGWKIHVSAGLDSVREVATTVSRHLTERGLDFKIALDLNIFEMLNSKAMARGSGGKLATVYPPDEAAFRSCLADLARLLEGMEGAYVLSDLRYRDSKALYFRYGQFLDTHTIDVLGRRVAHITGPDGPVPDDRRPGYAQPWWVSWPFTDWKPDEETAADTGTNTRTDTDSGDTDTGTGTGTEADSGDTGAGTGGEELLGGRFRVTGAIQFSNSGGVYTAEDTARDDRRVVLKEARPHTNLNPRQGHDAVDILAREWMFLNRLAGTGFFPVPVARFSHWEHHFIAEEFVEGSDIRSVLLERNPLARPGFDIEQSREFLRIFVTVFRGLARAVRSAHEREVILGDLTAANLLIDPDTWAVTVVDLEACRLARPPGREEQGRKDGGEPGRTGRGTAVREPGDDPGDNLGDDIGDRDELARPVELFTPGFSLSRSRYEAFGTEGDLFALATTMAYFIFPVAAMSYLRDDVFDTYRIFVEGLGWPERIHRLLTDLAAARVTLDEALEELEDEEEFLAAVRVPLRPSTAGTPALLARAEAGVAAFTAAAADTRRATLFPVDPFAHVTNPLSLGFGASGVLWALNASGVAPRPEWRRWLEAEIARMDTAEYADGLMNGLAGIAWAADSLGLSDQAGELLAVANRRAPGRGDHTFYYGLAGLGTTNLRFHLRTGDPRHLAAARVCAGVLRDSARREDGRAHWLNEFSSGGPLTGLGFGQAGVALFLLRMHQVTGEEGYLRLGREALDWEMAHAKPLDDDGPLMFEHEGAMEPYIEVGSAGVAQVLLRYGDLDGARTILRGLDFTHSVLPGYAFGISGVADALLDAARFTGDPSYRDTALRQLDFVRRAFLFEPDERFRVPRGDGPPPLGVPGEGLLRCSCDYLTGSAGVLRVLHRVHHGGAPDFLLDELDDLDDLTDLTDLDELDTRAKLAKLAKRSGPTGITGAAEVTR</sequence>
<dbReference type="EMBL" id="JAFEJA010000001">
    <property type="protein sequence ID" value="MBM9617959.1"/>
    <property type="molecule type" value="Genomic_DNA"/>
</dbReference>
<feature type="compositionally biased region" description="Basic and acidic residues" evidence="2">
    <location>
        <begin position="434"/>
        <end position="447"/>
    </location>
</feature>
<dbReference type="Pfam" id="PF25816">
    <property type="entry name" value="RamC_N"/>
    <property type="match status" value="1"/>
</dbReference>
<feature type="coiled-coil region" evidence="1">
    <location>
        <begin position="546"/>
        <end position="573"/>
    </location>
</feature>
<dbReference type="Gene3D" id="1.50.10.10">
    <property type="match status" value="1"/>
</dbReference>
<comment type="caution">
    <text evidence="4">The sequence shown here is derived from an EMBL/GenBank/DDBJ whole genome shotgun (WGS) entry which is preliminary data.</text>
</comment>
<keyword evidence="1" id="KW-0175">Coiled coil</keyword>
<reference evidence="4 5" key="1">
    <citation type="journal article" date="2016" name="Arch. Microbiol.">
        <title>Streptomyces zhihengii sp. nov., isolated from rhizospheric soil of Psammosilene tunicoides.</title>
        <authorList>
            <person name="Huang M.J."/>
            <person name="Fei J.J."/>
            <person name="Salam N."/>
            <person name="Kim C.J."/>
            <person name="Hozzein W.N."/>
            <person name="Xiao M."/>
            <person name="Huang H.Q."/>
            <person name="Li W.J."/>
        </authorList>
    </citation>
    <scope>NUCLEOTIDE SEQUENCE [LARGE SCALE GENOMIC DNA]</scope>
    <source>
        <strain evidence="4 5">YIM T102</strain>
    </source>
</reference>
<dbReference type="InterPro" id="IPR058053">
    <property type="entry name" value="RamC_C"/>
</dbReference>
<dbReference type="SMART" id="SM00220">
    <property type="entry name" value="S_TKc"/>
    <property type="match status" value="1"/>
</dbReference>
<feature type="region of interest" description="Disordered" evidence="2">
    <location>
        <begin position="215"/>
        <end position="260"/>
    </location>
</feature>
<organism evidence="4 5">
    <name type="scientific">Streptomyces zhihengii</name>
    <dbReference type="NCBI Taxonomy" id="1818004"/>
    <lineage>
        <taxon>Bacteria</taxon>
        <taxon>Bacillati</taxon>
        <taxon>Actinomycetota</taxon>
        <taxon>Actinomycetes</taxon>
        <taxon>Kitasatosporales</taxon>
        <taxon>Streptomycetaceae</taxon>
        <taxon>Streptomyces</taxon>
    </lineage>
</organism>
<evidence type="ECO:0000313" key="5">
    <source>
        <dbReference type="Proteomes" id="UP000664109"/>
    </source>
</evidence>
<feature type="domain" description="Protein kinase" evidence="3">
    <location>
        <begin position="265"/>
        <end position="574"/>
    </location>
</feature>
<keyword evidence="4" id="KW-0418">Kinase</keyword>
<feature type="compositionally biased region" description="Acidic residues" evidence="2">
    <location>
        <begin position="462"/>
        <end position="474"/>
    </location>
</feature>
<protein>
    <submittedName>
        <fullName evidence="4">Protein kinase/lanthionine synthetase C family protein</fullName>
    </submittedName>
</protein>
<feature type="compositionally biased region" description="Low complexity" evidence="2">
    <location>
        <begin position="236"/>
        <end position="250"/>
    </location>
</feature>
<dbReference type="Pfam" id="PF05147">
    <property type="entry name" value="LANC_like"/>
    <property type="match status" value="1"/>
</dbReference>
<dbReference type="InterPro" id="IPR000719">
    <property type="entry name" value="Prot_kinase_dom"/>
</dbReference>
<name>A0ABS2UKS1_9ACTN</name>
<dbReference type="InterPro" id="IPR007822">
    <property type="entry name" value="LANC-like"/>
</dbReference>
<evidence type="ECO:0000256" key="1">
    <source>
        <dbReference type="SAM" id="Coils"/>
    </source>
</evidence>
<dbReference type="Proteomes" id="UP000664109">
    <property type="component" value="Unassembled WGS sequence"/>
</dbReference>
<accession>A0ABS2UKS1</accession>
<gene>
    <name evidence="4" type="ORF">JE024_04245</name>
</gene>
<dbReference type="RefSeq" id="WP_205372281.1">
    <property type="nucleotide sequence ID" value="NZ_JAFEJA010000001.1"/>
</dbReference>
<evidence type="ECO:0000313" key="4">
    <source>
        <dbReference type="EMBL" id="MBM9617959.1"/>
    </source>
</evidence>
<keyword evidence="5" id="KW-1185">Reference proteome</keyword>
<dbReference type="InterPro" id="IPR011009">
    <property type="entry name" value="Kinase-like_dom_sf"/>
</dbReference>
<dbReference type="CDD" id="cd04791">
    <property type="entry name" value="LanC_SerThrkinase"/>
    <property type="match status" value="1"/>
</dbReference>
<evidence type="ECO:0000259" key="3">
    <source>
        <dbReference type="PROSITE" id="PS50011"/>
    </source>
</evidence>